<protein>
    <submittedName>
        <fullName evidence="8">Glutamate or tyrosine decarboxylase</fullName>
    </submittedName>
</protein>
<accession>A0A1M6LTN6</accession>
<evidence type="ECO:0000256" key="6">
    <source>
        <dbReference type="PIRSR" id="PIRSR602129-50"/>
    </source>
</evidence>
<dbReference type="STRING" id="1123071.SAMN02745181_2501"/>
<dbReference type="RefSeq" id="WP_143184085.1">
    <property type="nucleotide sequence ID" value="NZ_FQYR01000004.1"/>
</dbReference>
<dbReference type="SUPFAM" id="SSF53383">
    <property type="entry name" value="PLP-dependent transferases"/>
    <property type="match status" value="1"/>
</dbReference>
<evidence type="ECO:0000313" key="8">
    <source>
        <dbReference type="EMBL" id="SHJ74579.1"/>
    </source>
</evidence>
<feature type="modified residue" description="N6-(pyridoxal phosphate)lysine" evidence="6">
    <location>
        <position position="356"/>
    </location>
</feature>
<evidence type="ECO:0000256" key="4">
    <source>
        <dbReference type="ARBA" id="ARBA00022898"/>
    </source>
</evidence>
<dbReference type="GO" id="GO:0016831">
    <property type="term" value="F:carboxy-lyase activity"/>
    <property type="evidence" value="ECO:0007669"/>
    <property type="project" value="UniProtKB-KW"/>
</dbReference>
<evidence type="ECO:0000256" key="7">
    <source>
        <dbReference type="RuleBase" id="RU000382"/>
    </source>
</evidence>
<dbReference type="GO" id="GO:0030170">
    <property type="term" value="F:pyridoxal phosphate binding"/>
    <property type="evidence" value="ECO:0007669"/>
    <property type="project" value="InterPro"/>
</dbReference>
<keyword evidence="4 6" id="KW-0663">Pyridoxal phosphate</keyword>
<sequence>MHTLSPHKLDNTVSDRFQENLDELRRLFFSRDKAVWPVFGDPGIEQVLNFRKKHVPSHRVVDEYPGGAALHQQMMLNSKLNQAWRSPEDGIDPLLVFAAATSKNWEDPASVENVICAPSDAAIYGAFMGTVANPNLVYSEYAGMAEDFERMVIRKIARLVGYNEESATGLFTQGGTFCNLYGYLFGLRKSLPDSLHLGLEYGQDYRIMYSQGGHYSNTTNLSVLGVNIDKKTIKIKLTDDNDMDMLDLEQQLTACFRLGCVVPTIMLTMGTTDTFGVDKVKPVSDLLDRLCKQFRMVRPHIHVDAAVGWPLIFFLGYDFDQNPLEINEATLTGLKRNVARFQELKYADSFTVDFQKWGFVPYTSSLVMVKDKSSMQALEHDPENFSYFENDVQGQTHLQSTVECSRGAAGMFGAYSALQYMGVEGYQMLIAHGLQNANYFREKLSEVPGALIVAGQNQGPSVGFRLYDPKKVSDVEAEYEMEKKLSDSPEYRQRLRENTAYHRHIFKARGKKHLYTNWIEFVSHTNYDEYGNWEPIPGEKAVFMNPLTSRENIDAYIAGVHGAVDAY</sequence>
<dbReference type="OrthoDB" id="3335676at2"/>
<dbReference type="InterPro" id="IPR002129">
    <property type="entry name" value="PyrdxlP-dep_de-COase"/>
</dbReference>
<comment type="cofactor">
    <cofactor evidence="1 6 7">
        <name>pyridoxal 5'-phosphate</name>
        <dbReference type="ChEBI" id="CHEBI:597326"/>
    </cofactor>
</comment>
<evidence type="ECO:0000256" key="2">
    <source>
        <dbReference type="ARBA" id="ARBA00009533"/>
    </source>
</evidence>
<dbReference type="InParanoid" id="A0A1M6LTN6"/>
<evidence type="ECO:0000256" key="1">
    <source>
        <dbReference type="ARBA" id="ARBA00001933"/>
    </source>
</evidence>
<gene>
    <name evidence="8" type="ORF">SAMN02745181_2501</name>
</gene>
<evidence type="ECO:0000256" key="3">
    <source>
        <dbReference type="ARBA" id="ARBA00022793"/>
    </source>
</evidence>
<evidence type="ECO:0000256" key="5">
    <source>
        <dbReference type="ARBA" id="ARBA00023239"/>
    </source>
</evidence>
<dbReference type="InterPro" id="IPR015421">
    <property type="entry name" value="PyrdxlP-dep_Trfase_major"/>
</dbReference>
<organism evidence="8 9">
    <name type="scientific">Rubritalea squalenifaciens DSM 18772</name>
    <dbReference type="NCBI Taxonomy" id="1123071"/>
    <lineage>
        <taxon>Bacteria</taxon>
        <taxon>Pseudomonadati</taxon>
        <taxon>Verrucomicrobiota</taxon>
        <taxon>Verrucomicrobiia</taxon>
        <taxon>Verrucomicrobiales</taxon>
        <taxon>Rubritaleaceae</taxon>
        <taxon>Rubritalea</taxon>
    </lineage>
</organism>
<name>A0A1M6LTN6_9BACT</name>
<dbReference type="GO" id="GO:0019752">
    <property type="term" value="P:carboxylic acid metabolic process"/>
    <property type="evidence" value="ECO:0007669"/>
    <property type="project" value="InterPro"/>
</dbReference>
<keyword evidence="9" id="KW-1185">Reference proteome</keyword>
<keyword evidence="3" id="KW-0210">Decarboxylase</keyword>
<dbReference type="AlphaFoldDB" id="A0A1M6LTN6"/>
<dbReference type="InterPro" id="IPR015424">
    <property type="entry name" value="PyrdxlP-dep_Trfase"/>
</dbReference>
<dbReference type="Pfam" id="PF00282">
    <property type="entry name" value="Pyridoxal_deC"/>
    <property type="match status" value="1"/>
</dbReference>
<dbReference type="GO" id="GO:0005737">
    <property type="term" value="C:cytoplasm"/>
    <property type="evidence" value="ECO:0007669"/>
    <property type="project" value="TreeGrafter"/>
</dbReference>
<proteinExistence type="inferred from homology"/>
<dbReference type="Gene3D" id="3.40.640.10">
    <property type="entry name" value="Type I PLP-dependent aspartate aminotransferase-like (Major domain)"/>
    <property type="match status" value="1"/>
</dbReference>
<comment type="similarity">
    <text evidence="2 7">Belongs to the group II decarboxylase family.</text>
</comment>
<dbReference type="Proteomes" id="UP000184510">
    <property type="component" value="Unassembled WGS sequence"/>
</dbReference>
<reference evidence="8 9" key="1">
    <citation type="submission" date="2016-11" db="EMBL/GenBank/DDBJ databases">
        <authorList>
            <person name="Jaros S."/>
            <person name="Januszkiewicz K."/>
            <person name="Wedrychowicz H."/>
        </authorList>
    </citation>
    <scope>NUCLEOTIDE SEQUENCE [LARGE SCALE GENOMIC DNA]</scope>
    <source>
        <strain evidence="8 9">DSM 18772</strain>
    </source>
</reference>
<dbReference type="PANTHER" id="PTHR45677:SF8">
    <property type="entry name" value="CYSTEINE SULFINIC ACID DECARBOXYLASE"/>
    <property type="match status" value="1"/>
</dbReference>
<evidence type="ECO:0000313" key="9">
    <source>
        <dbReference type="Proteomes" id="UP000184510"/>
    </source>
</evidence>
<dbReference type="EMBL" id="FQYR01000004">
    <property type="protein sequence ID" value="SHJ74579.1"/>
    <property type="molecule type" value="Genomic_DNA"/>
</dbReference>
<keyword evidence="5 7" id="KW-0456">Lyase</keyword>
<dbReference type="PANTHER" id="PTHR45677">
    <property type="entry name" value="GLUTAMATE DECARBOXYLASE-RELATED"/>
    <property type="match status" value="1"/>
</dbReference>